<sequence>MKNDFAAVLKRVMGRMNNRTTSTTQVTEVTLEEQLRILARVKAQNNVDRSHTNPRRVNRDLNEFYKG</sequence>
<evidence type="ECO:0000256" key="1">
    <source>
        <dbReference type="SAM" id="MobiDB-lite"/>
    </source>
</evidence>
<accession>A0AAE7X0Q0</accession>
<dbReference type="GeneID" id="77944062"/>
<organism evidence="2 3">
    <name type="scientific">Erwinia phage AH04</name>
    <dbReference type="NCBI Taxonomy" id="2869569"/>
    <lineage>
        <taxon>Viruses</taxon>
        <taxon>Duplodnaviria</taxon>
        <taxon>Heunggongvirae</taxon>
        <taxon>Uroviricota</taxon>
        <taxon>Caudoviricetes</taxon>
        <taxon>Chimalliviridae</taxon>
        <taxon>Meadowvirus</taxon>
        <taxon>Meadowvirus AH04</taxon>
    </lineage>
</organism>
<reference evidence="2" key="1">
    <citation type="submission" date="2021-07" db="EMBL/GenBank/DDBJ databases">
        <authorList>
            <person name="Roth S.J."/>
            <person name="Krukonis G.P."/>
            <person name="Delesalle V.A."/>
        </authorList>
    </citation>
    <scope>NUCLEOTIDE SEQUENCE</scope>
</reference>
<protein>
    <submittedName>
        <fullName evidence="2">Uncharacterized protein</fullName>
    </submittedName>
</protein>
<dbReference type="Proteomes" id="UP000827517">
    <property type="component" value="Segment"/>
</dbReference>
<evidence type="ECO:0000313" key="3">
    <source>
        <dbReference type="Proteomes" id="UP000827517"/>
    </source>
</evidence>
<evidence type="ECO:0000313" key="2">
    <source>
        <dbReference type="EMBL" id="QZA70657.1"/>
    </source>
</evidence>
<gene>
    <name evidence="2" type="primary">182</name>
    <name evidence="2" type="ORF">AH04_182</name>
</gene>
<feature type="compositionally biased region" description="Basic and acidic residues" evidence="1">
    <location>
        <begin position="57"/>
        <end position="67"/>
    </location>
</feature>
<dbReference type="KEGG" id="vg:77944062"/>
<feature type="region of interest" description="Disordered" evidence="1">
    <location>
        <begin position="45"/>
        <end position="67"/>
    </location>
</feature>
<dbReference type="RefSeq" id="YP_010667936.1">
    <property type="nucleotide sequence ID" value="NC_070952.1"/>
</dbReference>
<name>A0AAE7X0Q0_9CAUD</name>
<dbReference type="EMBL" id="MZ501267">
    <property type="protein sequence ID" value="QZA70657.1"/>
    <property type="molecule type" value="Genomic_DNA"/>
</dbReference>
<keyword evidence="3" id="KW-1185">Reference proteome</keyword>
<proteinExistence type="predicted"/>